<evidence type="ECO:0000313" key="2">
    <source>
        <dbReference type="EMBL" id="MBK4346393.1"/>
    </source>
</evidence>
<name>A0A934SIU6_9MICO</name>
<dbReference type="RefSeq" id="WP_200554727.1">
    <property type="nucleotide sequence ID" value="NZ_JAEPES010000001.1"/>
</dbReference>
<accession>A0A934SIU6</accession>
<dbReference type="AlphaFoldDB" id="A0A934SIU6"/>
<feature type="transmembrane region" description="Helical" evidence="1">
    <location>
        <begin position="48"/>
        <end position="72"/>
    </location>
</feature>
<evidence type="ECO:0000256" key="1">
    <source>
        <dbReference type="SAM" id="Phobius"/>
    </source>
</evidence>
<dbReference type="Proteomes" id="UP000636458">
    <property type="component" value="Unassembled WGS sequence"/>
</dbReference>
<keyword evidence="1" id="KW-0812">Transmembrane</keyword>
<keyword evidence="3" id="KW-1185">Reference proteome</keyword>
<sequence>MSEPNVRRRPALLILLAALIYLESAALAVISVVLLIDLLTQRPDSYASGVAILILALLATAWLAVMATHALLGRAWIRGGTVTWQVLQIAIGIGSFGGLFSRPDIGWVLIIPAVVVLVLLFTPTVIRATKRPESPADE</sequence>
<keyword evidence="1" id="KW-1133">Transmembrane helix</keyword>
<gene>
    <name evidence="2" type="ORF">IV501_01990</name>
</gene>
<comment type="caution">
    <text evidence="2">The sequence shown here is derived from an EMBL/GenBank/DDBJ whole genome shotgun (WGS) entry which is preliminary data.</text>
</comment>
<dbReference type="EMBL" id="JAEPES010000001">
    <property type="protein sequence ID" value="MBK4346393.1"/>
    <property type="molecule type" value="Genomic_DNA"/>
</dbReference>
<feature type="transmembrane region" description="Helical" evidence="1">
    <location>
        <begin position="84"/>
        <end position="101"/>
    </location>
</feature>
<organism evidence="2 3">
    <name type="scientific">Lacisediminihabitans changchengi</name>
    <dbReference type="NCBI Taxonomy" id="2787634"/>
    <lineage>
        <taxon>Bacteria</taxon>
        <taxon>Bacillati</taxon>
        <taxon>Actinomycetota</taxon>
        <taxon>Actinomycetes</taxon>
        <taxon>Micrococcales</taxon>
        <taxon>Microbacteriaceae</taxon>
        <taxon>Lacisediminihabitans</taxon>
    </lineage>
</organism>
<protein>
    <submittedName>
        <fullName evidence="2">Uncharacterized protein</fullName>
    </submittedName>
</protein>
<feature type="transmembrane region" description="Helical" evidence="1">
    <location>
        <begin position="107"/>
        <end position="126"/>
    </location>
</feature>
<evidence type="ECO:0000313" key="3">
    <source>
        <dbReference type="Proteomes" id="UP000636458"/>
    </source>
</evidence>
<keyword evidence="1" id="KW-0472">Membrane</keyword>
<feature type="transmembrane region" description="Helical" evidence="1">
    <location>
        <begin position="12"/>
        <end position="36"/>
    </location>
</feature>
<reference evidence="2" key="1">
    <citation type="submission" date="2021-01" db="EMBL/GenBank/DDBJ databases">
        <title>Lacisediminihabitans sp. nov. strain G11-30, isolated from Antarctic Soil.</title>
        <authorList>
            <person name="Li J."/>
        </authorList>
    </citation>
    <scope>NUCLEOTIDE SEQUENCE</scope>
    <source>
        <strain evidence="2">G11-30</strain>
    </source>
</reference>
<proteinExistence type="predicted"/>